<dbReference type="Proteomes" id="UP000316921">
    <property type="component" value="Chromosome"/>
</dbReference>
<dbReference type="AlphaFoldDB" id="A0A518BP42"/>
<sequence>MPNYRFTTKFVAVNDAAVYSNATSAAMIAEHKRIVDEDIAIFRGEMTPRTKIDIYDWSVEEALSVGAPGIRAAVVAAAQRRAGEIRILPQLEESDPGLVLATNAGVEISDDLYCIPPRPADCYHRFVLSRQGETGSIPVVDEGGAEIGYLALLLTYRDVE</sequence>
<name>A0A518BP42_9BACT</name>
<dbReference type="RefSeq" id="WP_145068029.1">
    <property type="nucleotide sequence ID" value="NZ_CP036287.1"/>
</dbReference>
<proteinExistence type="predicted"/>
<reference evidence="1 2" key="1">
    <citation type="submission" date="2019-02" db="EMBL/GenBank/DDBJ databases">
        <title>Deep-cultivation of Planctomycetes and their phenomic and genomic characterization uncovers novel biology.</title>
        <authorList>
            <person name="Wiegand S."/>
            <person name="Jogler M."/>
            <person name="Boedeker C."/>
            <person name="Pinto D."/>
            <person name="Vollmers J."/>
            <person name="Rivas-Marin E."/>
            <person name="Kohn T."/>
            <person name="Peeters S.H."/>
            <person name="Heuer A."/>
            <person name="Rast P."/>
            <person name="Oberbeckmann S."/>
            <person name="Bunk B."/>
            <person name="Jeske O."/>
            <person name="Meyerdierks A."/>
            <person name="Storesund J.E."/>
            <person name="Kallscheuer N."/>
            <person name="Luecker S."/>
            <person name="Lage O.M."/>
            <person name="Pohl T."/>
            <person name="Merkel B.J."/>
            <person name="Hornburger P."/>
            <person name="Mueller R.-W."/>
            <person name="Bruemmer F."/>
            <person name="Labrenz M."/>
            <person name="Spormann A.M."/>
            <person name="Op den Camp H."/>
            <person name="Overmann J."/>
            <person name="Amann R."/>
            <person name="Jetten M.S.M."/>
            <person name="Mascher T."/>
            <person name="Medema M.H."/>
            <person name="Devos D.P."/>
            <person name="Kaster A.-K."/>
            <person name="Ovreas L."/>
            <person name="Rohde M."/>
            <person name="Galperin M.Y."/>
            <person name="Jogler C."/>
        </authorList>
    </citation>
    <scope>NUCLEOTIDE SEQUENCE [LARGE SCALE GENOMIC DNA]</scope>
    <source>
        <strain evidence="1 2">Pla133</strain>
    </source>
</reference>
<gene>
    <name evidence="1" type="ORF">Pla133_38500</name>
</gene>
<keyword evidence="2" id="KW-1185">Reference proteome</keyword>
<evidence type="ECO:0000313" key="1">
    <source>
        <dbReference type="EMBL" id="QDU68747.1"/>
    </source>
</evidence>
<dbReference type="EMBL" id="CP036287">
    <property type="protein sequence ID" value="QDU68747.1"/>
    <property type="molecule type" value="Genomic_DNA"/>
</dbReference>
<organism evidence="1 2">
    <name type="scientific">Engelhardtia mirabilis</name>
    <dbReference type="NCBI Taxonomy" id="2528011"/>
    <lineage>
        <taxon>Bacteria</taxon>
        <taxon>Pseudomonadati</taxon>
        <taxon>Planctomycetota</taxon>
        <taxon>Planctomycetia</taxon>
        <taxon>Planctomycetia incertae sedis</taxon>
        <taxon>Engelhardtia</taxon>
    </lineage>
</organism>
<accession>A0A518BP42</accession>
<dbReference type="KEGG" id="pbap:Pla133_38500"/>
<evidence type="ECO:0000313" key="2">
    <source>
        <dbReference type="Proteomes" id="UP000316921"/>
    </source>
</evidence>
<protein>
    <submittedName>
        <fullName evidence="1">Uncharacterized protein</fullName>
    </submittedName>
</protein>